<gene>
    <name evidence="4" type="ORF">UCRPA7_5442</name>
</gene>
<evidence type="ECO:0000313" key="4">
    <source>
        <dbReference type="EMBL" id="EON99001.1"/>
    </source>
</evidence>
<dbReference type="InterPro" id="IPR001525">
    <property type="entry name" value="C5_MeTfrase"/>
</dbReference>
<protein>
    <submittedName>
        <fullName evidence="4">Putative rip defective protein</fullName>
    </submittedName>
</protein>
<dbReference type="KEGG" id="tmn:UCRPA7_5442"/>
<proteinExistence type="predicted"/>
<keyword evidence="2" id="KW-0808">Transferase</keyword>
<dbReference type="GeneID" id="19325998"/>
<evidence type="ECO:0000256" key="2">
    <source>
        <dbReference type="ARBA" id="ARBA00022679"/>
    </source>
</evidence>
<dbReference type="SUPFAM" id="SSF53335">
    <property type="entry name" value="S-adenosyl-L-methionine-dependent methyltransferases"/>
    <property type="match status" value="1"/>
</dbReference>
<keyword evidence="5" id="KW-1185">Reference proteome</keyword>
<dbReference type="HOGENOM" id="CLU_877683_0_0_1"/>
<dbReference type="Gene3D" id="3.90.120.10">
    <property type="entry name" value="DNA Methylase, subunit A, domain 2"/>
    <property type="match status" value="1"/>
</dbReference>
<feature type="region of interest" description="Disordered" evidence="3">
    <location>
        <begin position="157"/>
        <end position="197"/>
    </location>
</feature>
<name>R8BI64_PHAM7</name>
<dbReference type="InterPro" id="IPR029063">
    <property type="entry name" value="SAM-dependent_MTases_sf"/>
</dbReference>
<organism evidence="4 5">
    <name type="scientific">Phaeoacremonium minimum (strain UCR-PA7)</name>
    <name type="common">Esca disease fungus</name>
    <name type="synonym">Togninia minima</name>
    <dbReference type="NCBI Taxonomy" id="1286976"/>
    <lineage>
        <taxon>Eukaryota</taxon>
        <taxon>Fungi</taxon>
        <taxon>Dikarya</taxon>
        <taxon>Ascomycota</taxon>
        <taxon>Pezizomycotina</taxon>
        <taxon>Sordariomycetes</taxon>
        <taxon>Sordariomycetidae</taxon>
        <taxon>Togniniales</taxon>
        <taxon>Togniniaceae</taxon>
        <taxon>Phaeoacremonium</taxon>
    </lineage>
</organism>
<dbReference type="OrthoDB" id="414133at2759"/>
<dbReference type="AlphaFoldDB" id="R8BI64"/>
<keyword evidence="1" id="KW-0489">Methyltransferase</keyword>
<evidence type="ECO:0000313" key="5">
    <source>
        <dbReference type="Proteomes" id="UP000014074"/>
    </source>
</evidence>
<dbReference type="RefSeq" id="XP_007916180.1">
    <property type="nucleotide sequence ID" value="XM_007917989.1"/>
</dbReference>
<evidence type="ECO:0000256" key="3">
    <source>
        <dbReference type="SAM" id="MobiDB-lite"/>
    </source>
</evidence>
<dbReference type="Pfam" id="PF00145">
    <property type="entry name" value="DNA_methylase"/>
    <property type="match status" value="1"/>
</dbReference>
<dbReference type="Proteomes" id="UP000014074">
    <property type="component" value="Unassembled WGS sequence"/>
</dbReference>
<sequence length="317" mass="36027">MRRDERPWDADGILPRTITTSGGQNYHYSGTRDFTYREYASLQGFPVWHRFVAPGIKKQIGNAFPPCVVKVLYDWIRKWLEDVDGVEPTPPLEPHDLVDLTIEDDDDDLNSRDVSNSRLNLSHLKSEVKEQKYLTKNELQQLDEEEVIALAVSASLQKPHQQNNEINPKSNVYSGNSRTNQQLQSPGRSTNNTDEWETARRESLQYHFQGQMDEQQALELARRQSVLFISKRSRQHSIIDLATDEEPMNAMYEQDNVPMCVDGGQSERYVLVGHHSVVVENDGDNDLAGSCIIAAGEDMSDTDSATIDGDHNMDLDH</sequence>
<feature type="compositionally biased region" description="Polar residues" evidence="3">
    <location>
        <begin position="157"/>
        <end position="193"/>
    </location>
</feature>
<evidence type="ECO:0000256" key="1">
    <source>
        <dbReference type="ARBA" id="ARBA00022603"/>
    </source>
</evidence>
<dbReference type="eggNOG" id="ENOG502RYYW">
    <property type="taxonomic scope" value="Eukaryota"/>
</dbReference>
<reference evidence="5" key="1">
    <citation type="journal article" date="2013" name="Genome Announc.">
        <title>Draft genome sequence of the ascomycete Phaeoacremonium aleophilum strain UCR-PA7, a causal agent of the esca disease complex in grapevines.</title>
        <authorList>
            <person name="Blanco-Ulate B."/>
            <person name="Rolshausen P."/>
            <person name="Cantu D."/>
        </authorList>
    </citation>
    <scope>NUCLEOTIDE SEQUENCE [LARGE SCALE GENOMIC DNA]</scope>
    <source>
        <strain evidence="5">UCR-PA7</strain>
    </source>
</reference>
<accession>R8BI64</accession>
<dbReference type="GO" id="GO:0032259">
    <property type="term" value="P:methylation"/>
    <property type="evidence" value="ECO:0007669"/>
    <property type="project" value="UniProtKB-KW"/>
</dbReference>
<dbReference type="EMBL" id="KB933181">
    <property type="protein sequence ID" value="EON99001.1"/>
    <property type="molecule type" value="Genomic_DNA"/>
</dbReference>
<dbReference type="GO" id="GO:0008168">
    <property type="term" value="F:methyltransferase activity"/>
    <property type="evidence" value="ECO:0007669"/>
    <property type="project" value="UniProtKB-KW"/>
</dbReference>